<keyword evidence="8" id="KW-0325">Glycoprotein</keyword>
<feature type="domain" description="Lipocalin/cytosolic fatty-acid binding" evidence="10">
    <location>
        <begin position="39"/>
        <end position="178"/>
    </location>
</feature>
<dbReference type="Pfam" id="PF00061">
    <property type="entry name" value="Lipocalin"/>
    <property type="match status" value="1"/>
</dbReference>
<dbReference type="Proteomes" id="UP000472240">
    <property type="component" value="Chromosome 12"/>
</dbReference>
<dbReference type="Ensembl" id="ENSRFET00010024591.1">
    <property type="protein sequence ID" value="ENSRFEP00010022591.1"/>
    <property type="gene ID" value="ENSRFEG00010015141.1"/>
</dbReference>
<dbReference type="FunFam" id="2.40.128.20:FF:000012">
    <property type="entry name" value="Alpha-1-acid glycoprotein 2"/>
    <property type="match status" value="1"/>
</dbReference>
<gene>
    <name evidence="11" type="primary">LOC117031644</name>
</gene>
<keyword evidence="3" id="KW-0813">Transport</keyword>
<reference evidence="12" key="3">
    <citation type="submission" date="2018-12" db="EMBL/GenBank/DDBJ databases">
        <title>G10K-VGP greater horseshoe bat female genome, primary haplotype.</title>
        <authorList>
            <person name="Teeling E."/>
            <person name="Myers G."/>
            <person name="Vernes S."/>
            <person name="Pippel M."/>
            <person name="Winkler S."/>
            <person name="Fedrigo O."/>
            <person name="Rhie A."/>
            <person name="Koren S."/>
            <person name="Phillippy A."/>
            <person name="Lewin H."/>
            <person name="Damas J."/>
            <person name="Howe K."/>
            <person name="Mountcastle J."/>
            <person name="Jarvis E.D."/>
        </authorList>
    </citation>
    <scope>NUCLEOTIDE SEQUENCE [LARGE SCALE GENOMIC DNA]</scope>
</reference>
<dbReference type="InterPro" id="IPR000566">
    <property type="entry name" value="Lipocln_cytosolic_FA-bd_dom"/>
</dbReference>
<dbReference type="PRINTS" id="PR00708">
    <property type="entry name" value="A1AGLPROTEIN"/>
</dbReference>
<dbReference type="InParanoid" id="A0A671FA74"/>
<keyword evidence="12" id="KW-1185">Reference proteome</keyword>
<dbReference type="Gene3D" id="2.40.128.20">
    <property type="match status" value="1"/>
</dbReference>
<evidence type="ECO:0000256" key="3">
    <source>
        <dbReference type="ARBA" id="ARBA00022448"/>
    </source>
</evidence>
<evidence type="ECO:0000256" key="9">
    <source>
        <dbReference type="SAM" id="SignalP"/>
    </source>
</evidence>
<dbReference type="GeneTree" id="ENSGT00390000012130"/>
<evidence type="ECO:0000313" key="11">
    <source>
        <dbReference type="Ensembl" id="ENSRFEP00010022591.1"/>
    </source>
</evidence>
<comment type="similarity">
    <text evidence="2">Belongs to the calycin superfamily. Lipocalin family.</text>
</comment>
<feature type="signal peptide" evidence="9">
    <location>
        <begin position="1"/>
        <end position="18"/>
    </location>
</feature>
<dbReference type="CDD" id="cd19451">
    <property type="entry name" value="lipocalin_AGP-like"/>
    <property type="match status" value="1"/>
</dbReference>
<evidence type="ECO:0000256" key="1">
    <source>
        <dbReference type="ARBA" id="ARBA00004613"/>
    </source>
</evidence>
<dbReference type="GO" id="GO:0006953">
    <property type="term" value="P:acute-phase response"/>
    <property type="evidence" value="ECO:0007669"/>
    <property type="project" value="UniProtKB-KW"/>
</dbReference>
<dbReference type="GO" id="GO:0002682">
    <property type="term" value="P:regulation of immune system process"/>
    <property type="evidence" value="ECO:0007669"/>
    <property type="project" value="InterPro"/>
</dbReference>
<evidence type="ECO:0000256" key="5">
    <source>
        <dbReference type="ARBA" id="ARBA00022525"/>
    </source>
</evidence>
<dbReference type="PANTHER" id="PTHR11967:SF2">
    <property type="entry name" value="ALPHA-1-ACID GLYCOPROTEIN 1"/>
    <property type="match status" value="1"/>
</dbReference>
<dbReference type="GO" id="GO:0005615">
    <property type="term" value="C:extracellular space"/>
    <property type="evidence" value="ECO:0007669"/>
    <property type="project" value="InterPro"/>
</dbReference>
<dbReference type="SUPFAM" id="SSF50814">
    <property type="entry name" value="Lipocalins"/>
    <property type="match status" value="1"/>
</dbReference>
<dbReference type="InterPro" id="IPR012674">
    <property type="entry name" value="Calycin"/>
</dbReference>
<dbReference type="FunCoup" id="A0A671FA74">
    <property type="interactions" value="79"/>
</dbReference>
<comment type="subcellular location">
    <subcellularLocation>
        <location evidence="1">Secreted</location>
    </subcellularLocation>
</comment>
<evidence type="ECO:0000259" key="10">
    <source>
        <dbReference type="Pfam" id="PF00061"/>
    </source>
</evidence>
<evidence type="ECO:0000313" key="12">
    <source>
        <dbReference type="Proteomes" id="UP000472240"/>
    </source>
</evidence>
<keyword evidence="4" id="KW-0011">Acute phase</keyword>
<name>A0A671FA74_RHIFE</name>
<keyword evidence="6 9" id="KW-0732">Signal</keyword>
<evidence type="ECO:0000256" key="4">
    <source>
        <dbReference type="ARBA" id="ARBA00022486"/>
    </source>
</evidence>
<evidence type="ECO:0000256" key="7">
    <source>
        <dbReference type="ARBA" id="ARBA00023157"/>
    </source>
</evidence>
<reference evidence="11" key="5">
    <citation type="submission" date="2025-09" db="UniProtKB">
        <authorList>
            <consortium name="Ensembl"/>
        </authorList>
    </citation>
    <scope>IDENTIFICATION</scope>
</reference>
<dbReference type="InterPro" id="IPR001500">
    <property type="entry name" value="A1A_glycop"/>
</dbReference>
<organism evidence="11 12">
    <name type="scientific">Rhinolophus ferrumequinum</name>
    <name type="common">Greater horseshoe bat</name>
    <dbReference type="NCBI Taxonomy" id="59479"/>
    <lineage>
        <taxon>Eukaryota</taxon>
        <taxon>Metazoa</taxon>
        <taxon>Chordata</taxon>
        <taxon>Craniata</taxon>
        <taxon>Vertebrata</taxon>
        <taxon>Euteleostomi</taxon>
        <taxon>Mammalia</taxon>
        <taxon>Eutheria</taxon>
        <taxon>Laurasiatheria</taxon>
        <taxon>Chiroptera</taxon>
        <taxon>Yinpterochiroptera</taxon>
        <taxon>Rhinolophoidea</taxon>
        <taxon>Rhinolophidae</taxon>
        <taxon>Rhinolophinae</taxon>
        <taxon>Rhinolophus</taxon>
    </lineage>
</organism>
<dbReference type="PANTHER" id="PTHR11967">
    <property type="entry name" value="ALPHA-1-ACID GLYCOPROTEIN"/>
    <property type="match status" value="1"/>
</dbReference>
<reference evidence="11 12" key="2">
    <citation type="journal article" date="2018" name="Annu Rev Anim Biosci">
        <title>Bat Biology, Genomes, and the Bat1K Project: To Generate Chromosome-Level Genomes for All Living Bat Species.</title>
        <authorList>
            <person name="Teeling E.C."/>
            <person name="Vernes S.C."/>
            <person name="Davalos L.M."/>
            <person name="Ray D.A."/>
            <person name="Gilbert M.T.P."/>
            <person name="Myers E."/>
        </authorList>
    </citation>
    <scope>NUCLEOTIDE SEQUENCE</scope>
</reference>
<feature type="chain" id="PRO_5025364270" description="Lipocalin/cytosolic fatty-acid binding domain-containing protein" evidence="9">
    <location>
        <begin position="19"/>
        <end position="212"/>
    </location>
</feature>
<evidence type="ECO:0000256" key="2">
    <source>
        <dbReference type="ARBA" id="ARBA00006889"/>
    </source>
</evidence>
<proteinExistence type="inferred from homology"/>
<keyword evidence="7" id="KW-1015">Disulfide bond</keyword>
<sequence>MALPWALAVLSLLPLLNAQSSSCVNVPVPITNASMDQISGKWFFVAWAYRNPEYKQWASSYQSAFFYIDSNHTEDTVLIREYSTINDQCLYNSTHLNIQKENGTLSRYYMGREHFAYLILTKDPSIFMFAFYPEDKENISLSFFANKTEVTQEQRRQFHEHVICMGMDKSEIVYVDEKQCHSNCSKSRTAMPVFAATENDLCNDLSTFLYLC</sequence>
<evidence type="ECO:0000256" key="8">
    <source>
        <dbReference type="ARBA" id="ARBA00023180"/>
    </source>
</evidence>
<protein>
    <recommendedName>
        <fullName evidence="10">Lipocalin/cytosolic fatty-acid binding domain-containing protein</fullName>
    </recommendedName>
</protein>
<accession>A0A671FA74</accession>
<keyword evidence="5" id="KW-0964">Secreted</keyword>
<reference evidence="11 12" key="1">
    <citation type="journal article" date="2015" name="Annu Rev Anim Biosci">
        <title>The Genome 10K Project: a way forward.</title>
        <authorList>
            <person name="Koepfli K.P."/>
            <person name="Paten B."/>
            <person name="O'Brien S.J."/>
            <person name="Koepfli K.P."/>
            <person name="Paten B."/>
            <person name="Antunes A."/>
            <person name="Belov K."/>
            <person name="Bustamante C."/>
            <person name="Castoe T.A."/>
            <person name="Clawson H."/>
            <person name="Crawford A.J."/>
            <person name="Diekhans M."/>
            <person name="Distel D."/>
            <person name="Durbin R."/>
            <person name="Earl D."/>
            <person name="Fujita M.K."/>
            <person name="Gamble T."/>
            <person name="Georges A."/>
            <person name="Gemmell N."/>
            <person name="Gilbert M.T."/>
            <person name="Graves J.M."/>
            <person name="Green R.E."/>
            <person name="Hickey G."/>
            <person name="Jarvis E.D."/>
            <person name="Johnson W."/>
            <person name="Komissarov A."/>
            <person name="Korf I."/>
            <person name="Kuhn R."/>
            <person name="Larkin D.M."/>
            <person name="Lewin H."/>
            <person name="Lopez J.V."/>
            <person name="Ma J."/>
            <person name="Marques-Bonet T."/>
            <person name="Miller W."/>
            <person name="Murphy R."/>
            <person name="Pevzner P."/>
            <person name="Shapiro B."/>
            <person name="Steiner C."/>
            <person name="Tamazian G."/>
            <person name="Venkatesh B."/>
            <person name="Wang J."/>
            <person name="Wayne R."/>
            <person name="Wiley E."/>
            <person name="Yang H."/>
            <person name="Zhang G."/>
            <person name="Haussler D."/>
            <person name="Ryder O."/>
            <person name="O'Brien S.J."/>
        </authorList>
    </citation>
    <scope>NUCLEOTIDE SEQUENCE</scope>
</reference>
<evidence type="ECO:0000256" key="6">
    <source>
        <dbReference type="ARBA" id="ARBA00022729"/>
    </source>
</evidence>
<dbReference type="AlphaFoldDB" id="A0A671FA74"/>
<reference evidence="11" key="4">
    <citation type="submission" date="2025-08" db="UniProtKB">
        <authorList>
            <consortium name="Ensembl"/>
        </authorList>
    </citation>
    <scope>IDENTIFICATION</scope>
</reference>